<sequence length="280" mass="30127">MSRLDRYRAFSDTQEGGNPAGVVLDARDLADEDMQRIAADVGYSESAFLTTPITERAPIRVRYFSPEGEVDFCGHATIATAVALGETYGPGSYTLTSNAGVIDISSRRDESGTVGTLDSPAVDCLPLDGVLLDQLLAALRWTHADLDPTYPPAVGFGGNKHPVLVLRDLERLGHLDYDFAALQQLCRAQTWITIQAVVPTSPAHWRARDPFAWGGVVEDPATGAAAAALVGYLRAHRRLAAEETIVITQGVEMGRPSTIHATLHEDLARISGHATRITRG</sequence>
<dbReference type="PANTHER" id="PTHR13774:SF39">
    <property type="entry name" value="BIOSYNTHESIS PROTEIN, PUTATIVE-RELATED"/>
    <property type="match status" value="1"/>
</dbReference>
<dbReference type="GO" id="GO:0016853">
    <property type="term" value="F:isomerase activity"/>
    <property type="evidence" value="ECO:0007669"/>
    <property type="project" value="UniProtKB-KW"/>
</dbReference>
<dbReference type="Gene3D" id="3.10.310.10">
    <property type="entry name" value="Diaminopimelate Epimerase, Chain A, domain 1"/>
    <property type="match status" value="2"/>
</dbReference>
<dbReference type="Proteomes" id="UP001500635">
    <property type="component" value="Unassembled WGS sequence"/>
</dbReference>
<comment type="caution">
    <text evidence="3">The sequence shown here is derived from an EMBL/GenBank/DDBJ whole genome shotgun (WGS) entry which is preliminary data.</text>
</comment>
<dbReference type="PIRSF" id="PIRSF016184">
    <property type="entry name" value="PhzC_PhzF"/>
    <property type="match status" value="1"/>
</dbReference>
<evidence type="ECO:0000313" key="4">
    <source>
        <dbReference type="Proteomes" id="UP001500635"/>
    </source>
</evidence>
<name>A0ABP8J1D0_9ACTN</name>
<gene>
    <name evidence="3" type="ORF">GCM10023147_01970</name>
</gene>
<dbReference type="SUPFAM" id="SSF54506">
    <property type="entry name" value="Diaminopimelate epimerase-like"/>
    <property type="match status" value="1"/>
</dbReference>
<evidence type="ECO:0000256" key="2">
    <source>
        <dbReference type="ARBA" id="ARBA00023235"/>
    </source>
</evidence>
<dbReference type="RefSeq" id="WP_344989599.1">
    <property type="nucleotide sequence ID" value="NZ_BAABFR010000002.1"/>
</dbReference>
<dbReference type="Pfam" id="PF02567">
    <property type="entry name" value="PhzC-PhzF"/>
    <property type="match status" value="1"/>
</dbReference>
<dbReference type="InterPro" id="IPR003719">
    <property type="entry name" value="Phenazine_PhzF-like"/>
</dbReference>
<accession>A0ABP8J1D0</accession>
<dbReference type="PANTHER" id="PTHR13774">
    <property type="entry name" value="PHENAZINE BIOSYNTHESIS PROTEIN"/>
    <property type="match status" value="1"/>
</dbReference>
<dbReference type="EMBL" id="BAABFR010000002">
    <property type="protein sequence ID" value="GAA4383165.1"/>
    <property type="molecule type" value="Genomic_DNA"/>
</dbReference>
<evidence type="ECO:0000256" key="1">
    <source>
        <dbReference type="ARBA" id="ARBA00008270"/>
    </source>
</evidence>
<keyword evidence="4" id="KW-1185">Reference proteome</keyword>
<protein>
    <submittedName>
        <fullName evidence="3">PhzF family phenazine biosynthesis isomerase</fullName>
    </submittedName>
</protein>
<comment type="similarity">
    <text evidence="1">Belongs to the PhzF family.</text>
</comment>
<keyword evidence="2 3" id="KW-0413">Isomerase</keyword>
<organism evidence="3 4">
    <name type="scientific">Tsukamurella soli</name>
    <dbReference type="NCBI Taxonomy" id="644556"/>
    <lineage>
        <taxon>Bacteria</taxon>
        <taxon>Bacillati</taxon>
        <taxon>Actinomycetota</taxon>
        <taxon>Actinomycetes</taxon>
        <taxon>Mycobacteriales</taxon>
        <taxon>Tsukamurellaceae</taxon>
        <taxon>Tsukamurella</taxon>
    </lineage>
</organism>
<proteinExistence type="inferred from homology"/>
<reference evidence="4" key="1">
    <citation type="journal article" date="2019" name="Int. J. Syst. Evol. Microbiol.">
        <title>The Global Catalogue of Microorganisms (GCM) 10K type strain sequencing project: providing services to taxonomists for standard genome sequencing and annotation.</title>
        <authorList>
            <consortium name="The Broad Institute Genomics Platform"/>
            <consortium name="The Broad Institute Genome Sequencing Center for Infectious Disease"/>
            <person name="Wu L."/>
            <person name="Ma J."/>
        </authorList>
    </citation>
    <scope>NUCLEOTIDE SEQUENCE [LARGE SCALE GENOMIC DNA]</scope>
    <source>
        <strain evidence="4">JCM 17688</strain>
    </source>
</reference>
<evidence type="ECO:0000313" key="3">
    <source>
        <dbReference type="EMBL" id="GAA4383165.1"/>
    </source>
</evidence>
<dbReference type="NCBIfam" id="TIGR00654">
    <property type="entry name" value="PhzF_family"/>
    <property type="match status" value="1"/>
</dbReference>